<gene>
    <name evidence="2" type="ORF">GCM10010140_22790</name>
</gene>
<dbReference type="InterPro" id="IPR021005">
    <property type="entry name" value="Znf_CGNR"/>
</dbReference>
<dbReference type="RefSeq" id="WP_189246421.1">
    <property type="nucleotide sequence ID" value="NZ_BMQJ01000004.1"/>
</dbReference>
<evidence type="ECO:0000313" key="3">
    <source>
        <dbReference type="Proteomes" id="UP000611554"/>
    </source>
</evidence>
<accession>A0ABQ2QT94</accession>
<keyword evidence="3" id="KW-1185">Reference proteome</keyword>
<comment type="caution">
    <text evidence="2">The sequence shown here is derived from an EMBL/GenBank/DDBJ whole genome shotgun (WGS) entry which is preliminary data.</text>
</comment>
<dbReference type="InterPro" id="IPR010852">
    <property type="entry name" value="ABATE"/>
</dbReference>
<protein>
    <recommendedName>
        <fullName evidence="1">Zinc finger CGNR domain-containing protein</fullName>
    </recommendedName>
</protein>
<feature type="domain" description="Zinc finger CGNR" evidence="1">
    <location>
        <begin position="140"/>
        <end position="181"/>
    </location>
</feature>
<dbReference type="Pfam" id="PF07336">
    <property type="entry name" value="ABATE"/>
    <property type="match status" value="1"/>
</dbReference>
<dbReference type="PANTHER" id="PTHR35525:SF3">
    <property type="entry name" value="BLL6575 PROTEIN"/>
    <property type="match status" value="1"/>
</dbReference>
<evidence type="ECO:0000313" key="2">
    <source>
        <dbReference type="EMBL" id="GGP92436.1"/>
    </source>
</evidence>
<dbReference type="EMBL" id="BMQJ01000004">
    <property type="protein sequence ID" value="GGP92436.1"/>
    <property type="molecule type" value="Genomic_DNA"/>
</dbReference>
<dbReference type="InterPro" id="IPR023286">
    <property type="entry name" value="ABATE_dom_sf"/>
</dbReference>
<dbReference type="SUPFAM" id="SSF160904">
    <property type="entry name" value="Jann2411-like"/>
    <property type="match status" value="1"/>
</dbReference>
<dbReference type="Proteomes" id="UP000611554">
    <property type="component" value="Unassembled WGS sequence"/>
</dbReference>
<organism evidence="2 3">
    <name type="scientific">Streptosporangium pseudovulgare</name>
    <dbReference type="NCBI Taxonomy" id="35765"/>
    <lineage>
        <taxon>Bacteria</taxon>
        <taxon>Bacillati</taxon>
        <taxon>Actinomycetota</taxon>
        <taxon>Actinomycetes</taxon>
        <taxon>Streptosporangiales</taxon>
        <taxon>Streptosporangiaceae</taxon>
        <taxon>Streptosporangium</taxon>
    </lineage>
</organism>
<reference evidence="3" key="1">
    <citation type="journal article" date="2019" name="Int. J. Syst. Evol. Microbiol.">
        <title>The Global Catalogue of Microorganisms (GCM) 10K type strain sequencing project: providing services to taxonomists for standard genome sequencing and annotation.</title>
        <authorList>
            <consortium name="The Broad Institute Genomics Platform"/>
            <consortium name="The Broad Institute Genome Sequencing Center for Infectious Disease"/>
            <person name="Wu L."/>
            <person name="Ma J."/>
        </authorList>
    </citation>
    <scope>NUCLEOTIDE SEQUENCE [LARGE SCALE GENOMIC DNA]</scope>
    <source>
        <strain evidence="3">JCM 3115</strain>
    </source>
</reference>
<sequence length="183" mass="19640">MEFTFVSGDLGLDLAGTVGRRRGERVDLLATPADLARWTVEAGLLDAPPDVDDDDLTRARALREAIYRLASAARVASPSTAPSSETADLDLLNRVAAYPPPAVRLRAHGVLERTGDLPAALSAVARAAAELLGGPHAALVRECEASPCTRLYVDLSHRRSRRWCDMRGCGNRAKAAAFRARAR</sequence>
<dbReference type="Gene3D" id="1.10.3300.10">
    <property type="entry name" value="Jann2411-like domain"/>
    <property type="match status" value="1"/>
</dbReference>
<dbReference type="PANTHER" id="PTHR35525">
    <property type="entry name" value="BLL6575 PROTEIN"/>
    <property type="match status" value="1"/>
</dbReference>
<proteinExistence type="predicted"/>
<dbReference type="Pfam" id="PF11706">
    <property type="entry name" value="zf-CGNR"/>
    <property type="match status" value="1"/>
</dbReference>
<evidence type="ECO:0000259" key="1">
    <source>
        <dbReference type="Pfam" id="PF11706"/>
    </source>
</evidence>
<name>A0ABQ2QT94_9ACTN</name>